<accession>A0A7G9RWV4</accession>
<sequence>MVPSENSLAHTRWNCKYHIVFIPKYRRKVIYGKLRIDIGSILRKLCEMKDVEIIEAHACVDHIHMLVKIPPKLSVSAFVGYLKGKSTLMIFDRHANLKYKQGNRNFWAKGYYVSTVGLNQKTIENYIRSQETEDKLRDEMTKREYIDPFKG</sequence>
<organism evidence="2 5">
    <name type="scientific">Erysipelothrix inopinata</name>
    <dbReference type="NCBI Taxonomy" id="225084"/>
    <lineage>
        <taxon>Bacteria</taxon>
        <taxon>Bacillati</taxon>
        <taxon>Bacillota</taxon>
        <taxon>Erysipelotrichia</taxon>
        <taxon>Erysipelotrichales</taxon>
        <taxon>Erysipelotrichaceae</taxon>
        <taxon>Erysipelothrix</taxon>
    </lineage>
</organism>
<name>A0A7G9RWV4_9FIRM</name>
<dbReference type="GO" id="GO:0006313">
    <property type="term" value="P:DNA transposition"/>
    <property type="evidence" value="ECO:0007669"/>
    <property type="project" value="InterPro"/>
</dbReference>
<dbReference type="EMBL" id="CP060715">
    <property type="protein sequence ID" value="QNN60079.1"/>
    <property type="molecule type" value="Genomic_DNA"/>
</dbReference>
<dbReference type="RefSeq" id="WP_187533212.1">
    <property type="nucleotide sequence ID" value="NZ_CBCSHU010000043.1"/>
</dbReference>
<reference evidence="2 5" key="1">
    <citation type="submission" date="2020-08" db="EMBL/GenBank/DDBJ databases">
        <title>Genome sequence of Erysipelothrix inopinata DSM 15511T.</title>
        <authorList>
            <person name="Hyun D.-W."/>
            <person name="Bae J.-W."/>
        </authorList>
    </citation>
    <scope>NUCLEOTIDE SEQUENCE [LARGE SCALE GENOMIC DNA]</scope>
    <source>
        <strain evidence="2 5">DSM 15511</strain>
    </source>
</reference>
<evidence type="ECO:0000313" key="4">
    <source>
        <dbReference type="EMBL" id="QNN60786.1"/>
    </source>
</evidence>
<dbReference type="PANTHER" id="PTHR33360">
    <property type="entry name" value="TRANSPOSASE FOR INSERTION SEQUENCE ELEMENT IS200"/>
    <property type="match status" value="1"/>
</dbReference>
<dbReference type="SUPFAM" id="SSF143422">
    <property type="entry name" value="Transposase IS200-like"/>
    <property type="match status" value="1"/>
</dbReference>
<feature type="domain" description="Transposase IS200-like" evidence="1">
    <location>
        <begin position="12"/>
        <end position="130"/>
    </location>
</feature>
<evidence type="ECO:0000259" key="1">
    <source>
        <dbReference type="SMART" id="SM01321"/>
    </source>
</evidence>
<protein>
    <submittedName>
        <fullName evidence="2">IS200/IS605 family transposase</fullName>
    </submittedName>
</protein>
<dbReference type="GO" id="GO:0004803">
    <property type="term" value="F:transposase activity"/>
    <property type="evidence" value="ECO:0007669"/>
    <property type="project" value="InterPro"/>
</dbReference>
<dbReference type="InterPro" id="IPR002686">
    <property type="entry name" value="Transposase_17"/>
</dbReference>
<proteinExistence type="predicted"/>
<dbReference type="PANTHER" id="PTHR33360:SF2">
    <property type="entry name" value="TRANSPOSASE FOR INSERTION SEQUENCE ELEMENT IS200"/>
    <property type="match status" value="1"/>
</dbReference>
<dbReference type="KEGG" id="eio:H9L01_10550"/>
<dbReference type="EMBL" id="CP060715">
    <property type="protein sequence ID" value="QNN60786.1"/>
    <property type="molecule type" value="Genomic_DNA"/>
</dbReference>
<dbReference type="KEGG" id="eio:H9L01_06805"/>
<dbReference type="Proteomes" id="UP000515928">
    <property type="component" value="Chromosome"/>
</dbReference>
<evidence type="ECO:0000313" key="2">
    <source>
        <dbReference type="EMBL" id="QNN60079.1"/>
    </source>
</evidence>
<dbReference type="SMART" id="SM01321">
    <property type="entry name" value="Y1_Tnp"/>
    <property type="match status" value="1"/>
</dbReference>
<evidence type="ECO:0000313" key="5">
    <source>
        <dbReference type="Proteomes" id="UP000515928"/>
    </source>
</evidence>
<dbReference type="NCBIfam" id="NF033573">
    <property type="entry name" value="transpos_IS200"/>
    <property type="match status" value="1"/>
</dbReference>
<keyword evidence="5" id="KW-1185">Reference proteome</keyword>
<dbReference type="KEGG" id="eio:H9L01_06810"/>
<evidence type="ECO:0000313" key="3">
    <source>
        <dbReference type="EMBL" id="QNN60080.1"/>
    </source>
</evidence>
<dbReference type="GO" id="GO:0003677">
    <property type="term" value="F:DNA binding"/>
    <property type="evidence" value="ECO:0007669"/>
    <property type="project" value="InterPro"/>
</dbReference>
<dbReference type="EMBL" id="CP060715">
    <property type="protein sequence ID" value="QNN60080.1"/>
    <property type="molecule type" value="Genomic_DNA"/>
</dbReference>
<dbReference type="AlphaFoldDB" id="A0A7G9RWV4"/>
<gene>
    <name evidence="2" type="primary">tnpA</name>
    <name evidence="2" type="ORF">H9L01_06805</name>
    <name evidence="3" type="ORF">H9L01_06810</name>
    <name evidence="4" type="ORF">H9L01_10550</name>
</gene>
<dbReference type="Gene3D" id="3.30.70.1290">
    <property type="entry name" value="Transposase IS200-like"/>
    <property type="match status" value="1"/>
</dbReference>
<dbReference type="InterPro" id="IPR036515">
    <property type="entry name" value="Transposase_17_sf"/>
</dbReference>
<dbReference type="Pfam" id="PF01797">
    <property type="entry name" value="Y1_Tnp"/>
    <property type="match status" value="1"/>
</dbReference>